<proteinExistence type="predicted"/>
<evidence type="ECO:0000256" key="2">
    <source>
        <dbReference type="ARBA" id="ARBA00022679"/>
    </source>
</evidence>
<reference evidence="6" key="1">
    <citation type="submission" date="2022-08" db="UniProtKB">
        <authorList>
            <consortium name="EnsemblMetazoa"/>
        </authorList>
    </citation>
    <scope>IDENTIFICATION</scope>
    <source>
        <strain evidence="6">Israel</strain>
    </source>
</reference>
<keyword evidence="3" id="KW-0479">Metal-binding</keyword>
<dbReference type="InterPro" id="IPR039702">
    <property type="entry name" value="FPS1-like"/>
</dbReference>
<dbReference type="GO" id="GO:0045337">
    <property type="term" value="P:farnesyl diphosphate biosynthetic process"/>
    <property type="evidence" value="ECO:0007669"/>
    <property type="project" value="TreeGrafter"/>
</dbReference>
<dbReference type="PANTHER" id="PTHR11525">
    <property type="entry name" value="FARNESYL-PYROPHOSPHATE SYNTHETASE"/>
    <property type="match status" value="1"/>
</dbReference>
<evidence type="ECO:0000313" key="7">
    <source>
        <dbReference type="Proteomes" id="UP000092462"/>
    </source>
</evidence>
<dbReference type="GO" id="GO:0042811">
    <property type="term" value="P:pheromone biosynthetic process"/>
    <property type="evidence" value="ECO:0007669"/>
    <property type="project" value="UniProtKB-ARBA"/>
</dbReference>
<keyword evidence="7" id="KW-1185">Reference proteome</keyword>
<keyword evidence="2" id="KW-0808">Transferase</keyword>
<dbReference type="GO" id="GO:0004161">
    <property type="term" value="F:dimethylallyltranstransferase activity"/>
    <property type="evidence" value="ECO:0007669"/>
    <property type="project" value="TreeGrafter"/>
</dbReference>
<dbReference type="GO" id="GO:0046872">
    <property type="term" value="F:metal ion binding"/>
    <property type="evidence" value="ECO:0007669"/>
    <property type="project" value="UniProtKB-KW"/>
</dbReference>
<dbReference type="GO" id="GO:0004337">
    <property type="term" value="F:(2E,6E)-farnesyl diphosphate synthase activity"/>
    <property type="evidence" value="ECO:0007669"/>
    <property type="project" value="TreeGrafter"/>
</dbReference>
<dbReference type="VEuPathDB" id="VectorBase:PPAPM1_000663"/>
<dbReference type="AlphaFoldDB" id="A0A1B0DNH7"/>
<dbReference type="Proteomes" id="UP000092462">
    <property type="component" value="Unassembled WGS sequence"/>
</dbReference>
<sequence length="180" mass="20358">MDSIEVQCSIKCHSVGGVPIPLVIHNAGGFTWMQSPLELHPIDYGGQRVSEEVGRHVHIIEEIKEEVRTHDSSGKAEKHIESFKGVAYIADDIIDGSTTRRKKPCWHTLKDVQLNAINDAFMLEAATFGMLKKHFSHLDCYTTILDLFRESVLVGSIGQYADMQTRRQDPTTFTIEQYKK</sequence>
<dbReference type="InterPro" id="IPR000092">
    <property type="entry name" value="Polyprenyl_synt"/>
</dbReference>
<evidence type="ECO:0000313" key="6">
    <source>
        <dbReference type="EnsemblMetazoa" id="PPAI010022-PA"/>
    </source>
</evidence>
<dbReference type="InterPro" id="IPR008949">
    <property type="entry name" value="Isoprenoid_synthase_dom_sf"/>
</dbReference>
<dbReference type="Gene3D" id="1.10.600.10">
    <property type="entry name" value="Farnesyl Diphosphate Synthase"/>
    <property type="match status" value="1"/>
</dbReference>
<dbReference type="Pfam" id="PF00348">
    <property type="entry name" value="polyprenyl_synt"/>
    <property type="match status" value="1"/>
</dbReference>
<dbReference type="GO" id="GO:0005737">
    <property type="term" value="C:cytoplasm"/>
    <property type="evidence" value="ECO:0007669"/>
    <property type="project" value="TreeGrafter"/>
</dbReference>
<evidence type="ECO:0000256" key="1">
    <source>
        <dbReference type="ARBA" id="ARBA00001946"/>
    </source>
</evidence>
<dbReference type="EMBL" id="AJVK01007593">
    <property type="status" value="NOT_ANNOTATED_CDS"/>
    <property type="molecule type" value="Genomic_DNA"/>
</dbReference>
<comment type="pathway">
    <text evidence="5">Pheromone biosynthesis.</text>
</comment>
<keyword evidence="4" id="KW-0460">Magnesium</keyword>
<evidence type="ECO:0000256" key="3">
    <source>
        <dbReference type="ARBA" id="ARBA00022723"/>
    </source>
</evidence>
<name>A0A1B0DNH7_PHLPP</name>
<evidence type="ECO:0000256" key="4">
    <source>
        <dbReference type="ARBA" id="ARBA00022842"/>
    </source>
</evidence>
<protein>
    <submittedName>
        <fullName evidence="6">Uncharacterized protein</fullName>
    </submittedName>
</protein>
<dbReference type="VEuPathDB" id="VectorBase:PPAI010022"/>
<dbReference type="PANTHER" id="PTHR11525:SF0">
    <property type="entry name" value="FARNESYL PYROPHOSPHATE SYNTHASE"/>
    <property type="match status" value="1"/>
</dbReference>
<accession>A0A1B0DNH7</accession>
<dbReference type="EMBL" id="AJVK01007591">
    <property type="status" value="NOT_ANNOTATED_CDS"/>
    <property type="molecule type" value="Genomic_DNA"/>
</dbReference>
<evidence type="ECO:0000256" key="5">
    <source>
        <dbReference type="ARBA" id="ARBA00033740"/>
    </source>
</evidence>
<dbReference type="EMBL" id="AJVK01007592">
    <property type="status" value="NOT_ANNOTATED_CDS"/>
    <property type="molecule type" value="Genomic_DNA"/>
</dbReference>
<dbReference type="EnsemblMetazoa" id="PPAI010022-RA">
    <property type="protein sequence ID" value="PPAI010022-PA"/>
    <property type="gene ID" value="PPAI010022"/>
</dbReference>
<dbReference type="SUPFAM" id="SSF48576">
    <property type="entry name" value="Terpenoid synthases"/>
    <property type="match status" value="1"/>
</dbReference>
<organism evidence="6 7">
    <name type="scientific">Phlebotomus papatasi</name>
    <name type="common">Sandfly</name>
    <dbReference type="NCBI Taxonomy" id="29031"/>
    <lineage>
        <taxon>Eukaryota</taxon>
        <taxon>Metazoa</taxon>
        <taxon>Ecdysozoa</taxon>
        <taxon>Arthropoda</taxon>
        <taxon>Hexapoda</taxon>
        <taxon>Insecta</taxon>
        <taxon>Pterygota</taxon>
        <taxon>Neoptera</taxon>
        <taxon>Endopterygota</taxon>
        <taxon>Diptera</taxon>
        <taxon>Nematocera</taxon>
        <taxon>Psychodoidea</taxon>
        <taxon>Psychodidae</taxon>
        <taxon>Phlebotomus</taxon>
        <taxon>Phlebotomus</taxon>
    </lineage>
</organism>
<comment type="cofactor">
    <cofactor evidence="1">
        <name>Mg(2+)</name>
        <dbReference type="ChEBI" id="CHEBI:18420"/>
    </cofactor>
</comment>